<evidence type="ECO:0000313" key="2">
    <source>
        <dbReference type="EMBL" id="MBW7474321.1"/>
    </source>
</evidence>
<protein>
    <submittedName>
        <fullName evidence="2">TniQ family protein</fullName>
    </submittedName>
</protein>
<evidence type="ECO:0000259" key="1">
    <source>
        <dbReference type="Pfam" id="PF06527"/>
    </source>
</evidence>
<dbReference type="Pfam" id="PF06527">
    <property type="entry name" value="TniQ"/>
    <property type="match status" value="1"/>
</dbReference>
<proteinExistence type="predicted"/>
<dbReference type="RefSeq" id="WP_219871542.1">
    <property type="nucleotide sequence ID" value="NZ_JAHZIJ010000002.1"/>
</dbReference>
<keyword evidence="3" id="KW-1185">Reference proteome</keyword>
<dbReference type="Proteomes" id="UP000812277">
    <property type="component" value="Unassembled WGS sequence"/>
</dbReference>
<dbReference type="InterPro" id="IPR009492">
    <property type="entry name" value="TniQ"/>
</dbReference>
<organism evidence="2 3">
    <name type="scientific">Paenibacillus oenotherae</name>
    <dbReference type="NCBI Taxonomy" id="1435645"/>
    <lineage>
        <taxon>Bacteria</taxon>
        <taxon>Bacillati</taxon>
        <taxon>Bacillota</taxon>
        <taxon>Bacilli</taxon>
        <taxon>Bacillales</taxon>
        <taxon>Paenibacillaceae</taxon>
        <taxon>Paenibacillus</taxon>
    </lineage>
</organism>
<accession>A0ABS7D4A3</accession>
<dbReference type="EMBL" id="JAHZIJ010000002">
    <property type="protein sequence ID" value="MBW7474321.1"/>
    <property type="molecule type" value="Genomic_DNA"/>
</dbReference>
<reference evidence="2 3" key="1">
    <citation type="submission" date="2021-07" db="EMBL/GenBank/DDBJ databases">
        <title>Paenibacillus radiodurans sp. nov., isolated from the southeastern edge of Tengger Desert.</title>
        <authorList>
            <person name="Zhang G."/>
        </authorList>
    </citation>
    <scope>NUCLEOTIDE SEQUENCE [LARGE SCALE GENOMIC DNA]</scope>
    <source>
        <strain evidence="2 3">DT7-4</strain>
    </source>
</reference>
<sequence>MLLRRPSKFPKESVSSFIFRLAIANHRPVSTFLSLFGIRWANWLKNSFSNEQLRKIAERANINPSTLEDGLFHWFESDAYYLKNRVKFCPDCYRESAFHRTFWGLIPITTCLQHNSLLLDTCSNCDTPIKLEELMIGVCKKCQNKFKKFEAIHVEVNSIIYEQQVAIQNSLHTNSKMLSIAKGFSAYQFLLLAKHSFHLLEQLPSFLDENRKNKIFQNHSGGYKSNHSAAESYALVFWSYQDFPHRFNKMLSKFVEKPRRTLYMQKKVFESLFNNEGFEVIKQEYELFWAMELEKGTVRRNLSVFKKNTDLLEQKGHYRKEETKQLTGMSYPKLESLHEAGTISIISRKNGGTMQHFIDKASVTYLLEEKQNYINKREVAQILGVQRASVSQLLKEGLLKEAGTVFSPYKLIRHNEVLELLKKSTGLLNIHIEGLKFHQVLIKYSVNGLTICKLLKLIHQKALSPQLAVPNGNLSDVWFWEDELQQCNELLKTEKKNKDGLYMKDVLEYLNIGEKKLKRLMDSGELKPDRVIVWKDGRKRYLFHVTRIEEFKKNLR</sequence>
<comment type="caution">
    <text evidence="2">The sequence shown here is derived from an EMBL/GenBank/DDBJ whole genome shotgun (WGS) entry which is preliminary data.</text>
</comment>
<feature type="domain" description="TniQ" evidence="1">
    <location>
        <begin position="4"/>
        <end position="118"/>
    </location>
</feature>
<gene>
    <name evidence="2" type="ORF">K0T92_06160</name>
</gene>
<evidence type="ECO:0000313" key="3">
    <source>
        <dbReference type="Proteomes" id="UP000812277"/>
    </source>
</evidence>
<name>A0ABS7D4A3_9BACL</name>